<dbReference type="AlphaFoldDB" id="A0A2V1DM25"/>
<dbReference type="InterPro" id="IPR037238">
    <property type="entry name" value="YbiA-like_sf"/>
</dbReference>
<dbReference type="Gene3D" id="1.10.357.40">
    <property type="entry name" value="YbiA-like"/>
    <property type="match status" value="1"/>
</dbReference>
<protein>
    <submittedName>
        <fullName evidence="2">DUF1768-domain-containing protein</fullName>
    </submittedName>
</protein>
<dbReference type="NCBIfam" id="TIGR02464">
    <property type="entry name" value="ribofla_fusion"/>
    <property type="match status" value="1"/>
</dbReference>
<proteinExistence type="predicted"/>
<feature type="non-terminal residue" evidence="2">
    <location>
        <position position="1"/>
    </location>
</feature>
<feature type="domain" description="NADAR" evidence="1">
    <location>
        <begin position="10"/>
        <end position="164"/>
    </location>
</feature>
<dbReference type="Proteomes" id="UP000244855">
    <property type="component" value="Unassembled WGS sequence"/>
</dbReference>
<dbReference type="CDD" id="cd15457">
    <property type="entry name" value="NADAR"/>
    <property type="match status" value="1"/>
</dbReference>
<evidence type="ECO:0000313" key="2">
    <source>
        <dbReference type="EMBL" id="PVH98693.1"/>
    </source>
</evidence>
<dbReference type="InterPro" id="IPR012816">
    <property type="entry name" value="NADAR"/>
</dbReference>
<name>A0A2V1DM25_9PLEO</name>
<dbReference type="Pfam" id="PF08719">
    <property type="entry name" value="NADAR"/>
    <property type="match status" value="1"/>
</dbReference>
<keyword evidence="3" id="KW-1185">Reference proteome</keyword>
<organism evidence="2 3">
    <name type="scientific">Periconia macrospinosa</name>
    <dbReference type="NCBI Taxonomy" id="97972"/>
    <lineage>
        <taxon>Eukaryota</taxon>
        <taxon>Fungi</taxon>
        <taxon>Dikarya</taxon>
        <taxon>Ascomycota</taxon>
        <taxon>Pezizomycotina</taxon>
        <taxon>Dothideomycetes</taxon>
        <taxon>Pleosporomycetidae</taxon>
        <taxon>Pleosporales</taxon>
        <taxon>Massarineae</taxon>
        <taxon>Periconiaceae</taxon>
        <taxon>Periconia</taxon>
    </lineage>
</organism>
<accession>A0A2V1DM25</accession>
<evidence type="ECO:0000313" key="3">
    <source>
        <dbReference type="Proteomes" id="UP000244855"/>
    </source>
</evidence>
<evidence type="ECO:0000259" key="1">
    <source>
        <dbReference type="Pfam" id="PF08719"/>
    </source>
</evidence>
<dbReference type="OrthoDB" id="206452at2759"/>
<sequence length="168" mass="19204">SKNKATKPVFFHNPLQENGYLSQWYWSPFTISGTTYETAEKWMMHHKATHFSDTWTAAKVLSSTSPAEAKSLGRAVQNFDDASWDTVKQQVVHQGNLYKFTISQEADALRGKLLATGERELVEASAGDRVWGIGFREAEAERNRRRWGGNLLGKVLMDVRRELREKEK</sequence>
<reference evidence="2 3" key="1">
    <citation type="journal article" date="2018" name="Sci. Rep.">
        <title>Comparative genomics provides insights into the lifestyle and reveals functional heterogeneity of dark septate endophytic fungi.</title>
        <authorList>
            <person name="Knapp D.G."/>
            <person name="Nemeth J.B."/>
            <person name="Barry K."/>
            <person name="Hainaut M."/>
            <person name="Henrissat B."/>
            <person name="Johnson J."/>
            <person name="Kuo A."/>
            <person name="Lim J.H.P."/>
            <person name="Lipzen A."/>
            <person name="Nolan M."/>
            <person name="Ohm R.A."/>
            <person name="Tamas L."/>
            <person name="Grigoriev I.V."/>
            <person name="Spatafora J.W."/>
            <person name="Nagy L.G."/>
            <person name="Kovacs G.M."/>
        </authorList>
    </citation>
    <scope>NUCLEOTIDE SEQUENCE [LARGE SCALE GENOMIC DNA]</scope>
    <source>
        <strain evidence="2 3">DSE2036</strain>
    </source>
</reference>
<feature type="non-terminal residue" evidence="2">
    <location>
        <position position="168"/>
    </location>
</feature>
<dbReference type="EMBL" id="KZ805408">
    <property type="protein sequence ID" value="PVH98693.1"/>
    <property type="molecule type" value="Genomic_DNA"/>
</dbReference>
<dbReference type="STRING" id="97972.A0A2V1DM25"/>
<gene>
    <name evidence="2" type="ORF">DM02DRAFT_484424</name>
</gene>
<dbReference type="SUPFAM" id="SSF143990">
    <property type="entry name" value="YbiA-like"/>
    <property type="match status" value="1"/>
</dbReference>